<evidence type="ECO:0000313" key="1">
    <source>
        <dbReference type="EMBL" id="SNT48111.1"/>
    </source>
</evidence>
<dbReference type="GO" id="GO:0000725">
    <property type="term" value="P:recombinational repair"/>
    <property type="evidence" value="ECO:0007669"/>
    <property type="project" value="TreeGrafter"/>
</dbReference>
<dbReference type="InterPro" id="IPR027417">
    <property type="entry name" value="P-loop_NTPase"/>
</dbReference>
<evidence type="ECO:0000313" key="2">
    <source>
        <dbReference type="Proteomes" id="UP000198362"/>
    </source>
</evidence>
<dbReference type="InterPro" id="IPR000212">
    <property type="entry name" value="DNA_helicase_UvrD/REP"/>
</dbReference>
<dbReference type="Proteomes" id="UP000198362">
    <property type="component" value="Unassembled WGS sequence"/>
</dbReference>
<keyword evidence="2" id="KW-1185">Reference proteome</keyword>
<dbReference type="GO" id="GO:0003677">
    <property type="term" value="F:DNA binding"/>
    <property type="evidence" value="ECO:0007669"/>
    <property type="project" value="InterPro"/>
</dbReference>
<organism evidence="1 2">
    <name type="scientific">Asanoa hainanensis</name>
    <dbReference type="NCBI Taxonomy" id="560556"/>
    <lineage>
        <taxon>Bacteria</taxon>
        <taxon>Bacillati</taxon>
        <taxon>Actinomycetota</taxon>
        <taxon>Actinomycetes</taxon>
        <taxon>Micromonosporales</taxon>
        <taxon>Micromonosporaceae</taxon>
        <taxon>Asanoa</taxon>
    </lineage>
</organism>
<protein>
    <submittedName>
        <fullName evidence="1">Uncharacterized protein</fullName>
    </submittedName>
</protein>
<dbReference type="GO" id="GO:0005829">
    <property type="term" value="C:cytosol"/>
    <property type="evidence" value="ECO:0007669"/>
    <property type="project" value="TreeGrafter"/>
</dbReference>
<proteinExistence type="predicted"/>
<dbReference type="AlphaFoldDB" id="A0A239MZH5"/>
<gene>
    <name evidence="1" type="ORF">SAMN05421812_10761</name>
</gene>
<sequence>MADLSLADDLFIAEDSHQRIYGNRTVLGRYGIRIVGRSQRLTLNYRTTAQNLRYAMTVLDGADYVDIEEQPEATGYRSARSGPAPAVKTADSLVAELDMIADRLRGWLDDGAAPETIAVLVHDRFQRERVVNALNERAIQARAVERDRPSEGRVLVMTMHRAKGIEFAKVVLADVGFRSAAEQVRLDGLDNIERQDVELRSRSLVTLPRHVLVTNSSWFSGDRMLQADP</sequence>
<dbReference type="PANTHER" id="PTHR11070">
    <property type="entry name" value="UVRD / RECB / PCRA DNA HELICASE FAMILY MEMBER"/>
    <property type="match status" value="1"/>
</dbReference>
<dbReference type="GO" id="GO:0005524">
    <property type="term" value="F:ATP binding"/>
    <property type="evidence" value="ECO:0007669"/>
    <property type="project" value="InterPro"/>
</dbReference>
<dbReference type="GO" id="GO:0043138">
    <property type="term" value="F:3'-5' DNA helicase activity"/>
    <property type="evidence" value="ECO:0007669"/>
    <property type="project" value="TreeGrafter"/>
</dbReference>
<dbReference type="Gene3D" id="3.40.50.300">
    <property type="entry name" value="P-loop containing nucleotide triphosphate hydrolases"/>
    <property type="match status" value="1"/>
</dbReference>
<accession>A0A239MZH5</accession>
<dbReference type="EMBL" id="FZPH01000007">
    <property type="protein sequence ID" value="SNT48111.1"/>
    <property type="molecule type" value="Genomic_DNA"/>
</dbReference>
<reference evidence="1 2" key="1">
    <citation type="submission" date="2017-06" db="EMBL/GenBank/DDBJ databases">
        <authorList>
            <person name="Kim H.J."/>
            <person name="Triplett B.A."/>
        </authorList>
    </citation>
    <scope>NUCLEOTIDE SEQUENCE [LARGE SCALE GENOMIC DNA]</scope>
    <source>
        <strain evidence="1 2">CGMCC 4.5593</strain>
    </source>
</reference>
<dbReference type="PANTHER" id="PTHR11070:SF45">
    <property type="entry name" value="DNA 3'-5' HELICASE"/>
    <property type="match status" value="1"/>
</dbReference>
<name>A0A239MZH5_9ACTN</name>
<dbReference type="SUPFAM" id="SSF52540">
    <property type="entry name" value="P-loop containing nucleoside triphosphate hydrolases"/>
    <property type="match status" value="1"/>
</dbReference>